<dbReference type="EMBL" id="BAAABU010000024">
    <property type="protein sequence ID" value="GAA0255806.1"/>
    <property type="molecule type" value="Genomic_DNA"/>
</dbReference>
<dbReference type="InterPro" id="IPR029068">
    <property type="entry name" value="Glyas_Bleomycin-R_OHBP_Dase"/>
</dbReference>
<name>A0ABP3EB02_9PSEU</name>
<organism evidence="2 3">
    <name type="scientific">Saccharothrix mutabilis subsp. mutabilis</name>
    <dbReference type="NCBI Taxonomy" id="66855"/>
    <lineage>
        <taxon>Bacteria</taxon>
        <taxon>Bacillati</taxon>
        <taxon>Actinomycetota</taxon>
        <taxon>Actinomycetes</taxon>
        <taxon>Pseudonocardiales</taxon>
        <taxon>Pseudonocardiaceae</taxon>
        <taxon>Saccharothrix</taxon>
    </lineage>
</organism>
<dbReference type="PANTHER" id="PTHR35908:SF1">
    <property type="entry name" value="CONSERVED PROTEIN"/>
    <property type="match status" value="1"/>
</dbReference>
<sequence length="153" mass="16844">MTRQFQVTFDAHDPRALSTFWRDALGYVHPAPPGVTLPEGADPLAAWDTFLEKIGVPESERNSRAAIEDPAGQGPRLFFQQVPEGKTAKNRLHLDLRAAPGLEGEARMTALEAECTRLVSLGATRVRRHEPNPPLDGGFIVMQDPEGNEFCLD</sequence>
<evidence type="ECO:0000313" key="2">
    <source>
        <dbReference type="EMBL" id="GAA0255806.1"/>
    </source>
</evidence>
<protein>
    <submittedName>
        <fullName evidence="2">VOC family protein</fullName>
    </submittedName>
</protein>
<evidence type="ECO:0000313" key="3">
    <source>
        <dbReference type="Proteomes" id="UP001500416"/>
    </source>
</evidence>
<dbReference type="Pfam" id="PF18029">
    <property type="entry name" value="Glyoxalase_6"/>
    <property type="match status" value="1"/>
</dbReference>
<dbReference type="InterPro" id="IPR041581">
    <property type="entry name" value="Glyoxalase_6"/>
</dbReference>
<feature type="domain" description="Glyoxalase-like" evidence="1">
    <location>
        <begin position="6"/>
        <end position="152"/>
    </location>
</feature>
<comment type="caution">
    <text evidence="2">The sequence shown here is derived from an EMBL/GenBank/DDBJ whole genome shotgun (WGS) entry which is preliminary data.</text>
</comment>
<dbReference type="PANTHER" id="PTHR35908">
    <property type="entry name" value="HYPOTHETICAL FUSION PROTEIN"/>
    <property type="match status" value="1"/>
</dbReference>
<gene>
    <name evidence="2" type="ORF">GCM10010492_65810</name>
</gene>
<dbReference type="Proteomes" id="UP001500416">
    <property type="component" value="Unassembled WGS sequence"/>
</dbReference>
<evidence type="ECO:0000259" key="1">
    <source>
        <dbReference type="Pfam" id="PF18029"/>
    </source>
</evidence>
<reference evidence="3" key="1">
    <citation type="journal article" date="2019" name="Int. J. Syst. Evol. Microbiol.">
        <title>The Global Catalogue of Microorganisms (GCM) 10K type strain sequencing project: providing services to taxonomists for standard genome sequencing and annotation.</title>
        <authorList>
            <consortium name="The Broad Institute Genomics Platform"/>
            <consortium name="The Broad Institute Genome Sequencing Center for Infectious Disease"/>
            <person name="Wu L."/>
            <person name="Ma J."/>
        </authorList>
    </citation>
    <scope>NUCLEOTIDE SEQUENCE [LARGE SCALE GENOMIC DNA]</scope>
    <source>
        <strain evidence="3">JCM 3380</strain>
    </source>
</reference>
<dbReference type="RefSeq" id="WP_343938322.1">
    <property type="nucleotide sequence ID" value="NZ_BAAABU010000024.1"/>
</dbReference>
<accession>A0ABP3EB02</accession>
<proteinExistence type="predicted"/>
<dbReference type="SUPFAM" id="SSF54593">
    <property type="entry name" value="Glyoxalase/Bleomycin resistance protein/Dihydroxybiphenyl dioxygenase"/>
    <property type="match status" value="1"/>
</dbReference>
<keyword evidence="3" id="KW-1185">Reference proteome</keyword>
<dbReference type="Gene3D" id="3.10.180.10">
    <property type="entry name" value="2,3-Dihydroxybiphenyl 1,2-Dioxygenase, domain 1"/>
    <property type="match status" value="1"/>
</dbReference>